<reference evidence="2" key="1">
    <citation type="journal article" date="2019" name="Int. J. Syst. Evol. Microbiol.">
        <title>The Global Catalogue of Microorganisms (GCM) 10K type strain sequencing project: providing services to taxonomists for standard genome sequencing and annotation.</title>
        <authorList>
            <consortium name="The Broad Institute Genomics Platform"/>
            <consortium name="The Broad Institute Genome Sequencing Center for Infectious Disease"/>
            <person name="Wu L."/>
            <person name="Ma J."/>
        </authorList>
    </citation>
    <scope>NUCLEOTIDE SEQUENCE [LARGE SCALE GENOMIC DNA]</scope>
    <source>
        <strain evidence="2">JCM 31921</strain>
    </source>
</reference>
<keyword evidence="2" id="KW-1185">Reference proteome</keyword>
<gene>
    <name evidence="1" type="ORF">GCM10023092_21060</name>
</gene>
<accession>A0ABP8MWG9</accession>
<dbReference type="RefSeq" id="WP_344826586.1">
    <property type="nucleotide sequence ID" value="NZ_BAABEZ010000022.1"/>
</dbReference>
<comment type="caution">
    <text evidence="1">The sequence shown here is derived from an EMBL/GenBank/DDBJ whole genome shotgun (WGS) entry which is preliminary data.</text>
</comment>
<dbReference type="EMBL" id="BAABEZ010000022">
    <property type="protein sequence ID" value="GAA4456177.1"/>
    <property type="molecule type" value="Genomic_DNA"/>
</dbReference>
<protein>
    <submittedName>
        <fullName evidence="1">Uncharacterized protein</fullName>
    </submittedName>
</protein>
<sequence length="204" mass="24283">MTLEEIQVELLKVSPFKQYNTRPQPGWDKKASFLFRSSTFEDLSRQIQEAGEEETFGEYVQDRWRGYLFKKAILEMMLRFKYVTPDPNRPRIADIWVGKIPFDVTVASFPAACPFDYDQVKADPINLIRFLYHESLHGPKFMATNRLFVIVYRKDGRHWMMDRNLERVEQSVSRYFTKFKRSRLKVFTSRDGQVAFSDIVWVEV</sequence>
<name>A0ABP8MWG9_9BACT</name>
<dbReference type="Proteomes" id="UP001501410">
    <property type="component" value="Unassembled WGS sequence"/>
</dbReference>
<evidence type="ECO:0000313" key="2">
    <source>
        <dbReference type="Proteomes" id="UP001501410"/>
    </source>
</evidence>
<organism evidence="1 2">
    <name type="scientific">Rurimicrobium arvi</name>
    <dbReference type="NCBI Taxonomy" id="2049916"/>
    <lineage>
        <taxon>Bacteria</taxon>
        <taxon>Pseudomonadati</taxon>
        <taxon>Bacteroidota</taxon>
        <taxon>Chitinophagia</taxon>
        <taxon>Chitinophagales</taxon>
        <taxon>Chitinophagaceae</taxon>
        <taxon>Rurimicrobium</taxon>
    </lineage>
</organism>
<proteinExistence type="predicted"/>
<evidence type="ECO:0000313" key="1">
    <source>
        <dbReference type="EMBL" id="GAA4456177.1"/>
    </source>
</evidence>